<protein>
    <submittedName>
        <fullName evidence="10">Serine/threonine-protein kinase MHK</fullName>
    </submittedName>
</protein>
<dbReference type="FunFam" id="1.10.510.10:FF:000624">
    <property type="entry name" value="Mitogen-activated protein kinase"/>
    <property type="match status" value="1"/>
</dbReference>
<evidence type="ECO:0000256" key="5">
    <source>
        <dbReference type="ARBA" id="ARBA00022777"/>
    </source>
</evidence>
<sequence length="377" mass="42440">MERYRILAELGNGTSGSVYKAVHIETSDIVAVKKLKRKFYHWEECINLREVKDHNLYQIMKDRHESFSEEEIRGLMYQVLQGLAHVHKHGYIHRDLKPENLLVTNNKIKIADFGLARELSSIPPYTDYVSTRWYRAPEVLLQSSFYTPAIDMWAIGAILAELFTLCPIFPGESEIDQLYKICCVLGAPDWKTFPEATNISRLVDITYSEIMPADLSDIIPNASLEAIDLIKVFMRIPHTPADAYQLNLGSEPNLELNLWNFGTAADDCFLGLTLAVNPSAPNLEVNKNQVTEEDVKIYSGLHDHSPQSVFWSLFPCDGNIITSSVESSLSLSFGSVPHPSIGVPQSAGFAMASFQPNILDRPLLTMSSPLQQGHYYF</sequence>
<comment type="caution">
    <text evidence="10">The sequence shown here is derived from an EMBL/GenBank/DDBJ whole genome shotgun (WGS) entry which is preliminary data.</text>
</comment>
<gene>
    <name evidence="10" type="ORF">Sradi_1213100</name>
</gene>
<evidence type="ECO:0000256" key="2">
    <source>
        <dbReference type="ARBA" id="ARBA00022527"/>
    </source>
</evidence>
<keyword evidence="4 7" id="KW-0547">Nucleotide-binding</keyword>
<reference evidence="10" key="1">
    <citation type="submission" date="2020-06" db="EMBL/GenBank/DDBJ databases">
        <authorList>
            <person name="Li T."/>
            <person name="Hu X."/>
            <person name="Zhang T."/>
            <person name="Song X."/>
            <person name="Zhang H."/>
            <person name="Dai N."/>
            <person name="Sheng W."/>
            <person name="Hou X."/>
            <person name="Wei L."/>
        </authorList>
    </citation>
    <scope>NUCLEOTIDE SEQUENCE</scope>
    <source>
        <strain evidence="10">G02</strain>
        <tissue evidence="10">Leaf</tissue>
    </source>
</reference>
<proteinExistence type="inferred from homology"/>
<dbReference type="SUPFAM" id="SSF56112">
    <property type="entry name" value="Protein kinase-like (PK-like)"/>
    <property type="match status" value="1"/>
</dbReference>
<evidence type="ECO:0000256" key="4">
    <source>
        <dbReference type="ARBA" id="ARBA00022741"/>
    </source>
</evidence>
<dbReference type="InterPro" id="IPR011009">
    <property type="entry name" value="Kinase-like_dom_sf"/>
</dbReference>
<dbReference type="InterPro" id="IPR000719">
    <property type="entry name" value="Prot_kinase_dom"/>
</dbReference>
<evidence type="ECO:0000313" key="10">
    <source>
        <dbReference type="EMBL" id="KAL0417996.1"/>
    </source>
</evidence>
<dbReference type="PANTHER" id="PTHR24055">
    <property type="entry name" value="MITOGEN-ACTIVATED PROTEIN KINASE"/>
    <property type="match status" value="1"/>
</dbReference>
<organism evidence="10">
    <name type="scientific">Sesamum radiatum</name>
    <name type="common">Black benniseed</name>
    <dbReference type="NCBI Taxonomy" id="300843"/>
    <lineage>
        <taxon>Eukaryota</taxon>
        <taxon>Viridiplantae</taxon>
        <taxon>Streptophyta</taxon>
        <taxon>Embryophyta</taxon>
        <taxon>Tracheophyta</taxon>
        <taxon>Spermatophyta</taxon>
        <taxon>Magnoliopsida</taxon>
        <taxon>eudicotyledons</taxon>
        <taxon>Gunneridae</taxon>
        <taxon>Pentapetalae</taxon>
        <taxon>asterids</taxon>
        <taxon>lamiids</taxon>
        <taxon>Lamiales</taxon>
        <taxon>Pedaliaceae</taxon>
        <taxon>Sesamum</taxon>
    </lineage>
</organism>
<dbReference type="AlphaFoldDB" id="A0AAW2ULE7"/>
<name>A0AAW2ULE7_SESRA</name>
<evidence type="ECO:0000256" key="1">
    <source>
        <dbReference type="ARBA" id="ARBA00008832"/>
    </source>
</evidence>
<evidence type="ECO:0000256" key="6">
    <source>
        <dbReference type="ARBA" id="ARBA00022840"/>
    </source>
</evidence>
<evidence type="ECO:0000256" key="3">
    <source>
        <dbReference type="ARBA" id="ARBA00022679"/>
    </source>
</evidence>
<dbReference type="InterPro" id="IPR008271">
    <property type="entry name" value="Ser/Thr_kinase_AS"/>
</dbReference>
<feature type="binding site" evidence="7">
    <location>
        <position position="34"/>
    </location>
    <ligand>
        <name>ATP</name>
        <dbReference type="ChEBI" id="CHEBI:30616"/>
    </ligand>
</feature>
<dbReference type="Pfam" id="PF00069">
    <property type="entry name" value="Pkinase"/>
    <property type="match status" value="1"/>
</dbReference>
<dbReference type="EMBL" id="JACGWJ010000005">
    <property type="protein sequence ID" value="KAL0417996.1"/>
    <property type="molecule type" value="Genomic_DNA"/>
</dbReference>
<evidence type="ECO:0000256" key="7">
    <source>
        <dbReference type="PROSITE-ProRule" id="PRU10141"/>
    </source>
</evidence>
<dbReference type="InterPro" id="IPR017441">
    <property type="entry name" value="Protein_kinase_ATP_BS"/>
</dbReference>
<dbReference type="Gene3D" id="1.10.510.10">
    <property type="entry name" value="Transferase(Phosphotransferase) domain 1"/>
    <property type="match status" value="1"/>
</dbReference>
<keyword evidence="5 10" id="KW-0418">Kinase</keyword>
<feature type="domain" description="Protein kinase" evidence="9">
    <location>
        <begin position="1"/>
        <end position="254"/>
    </location>
</feature>
<dbReference type="PROSITE" id="PS00107">
    <property type="entry name" value="PROTEIN_KINASE_ATP"/>
    <property type="match status" value="1"/>
</dbReference>
<dbReference type="Gene3D" id="3.30.200.20">
    <property type="entry name" value="Phosphorylase Kinase, domain 1"/>
    <property type="match status" value="1"/>
</dbReference>
<dbReference type="GO" id="GO:0005524">
    <property type="term" value="F:ATP binding"/>
    <property type="evidence" value="ECO:0007669"/>
    <property type="project" value="UniProtKB-UniRule"/>
</dbReference>
<evidence type="ECO:0000256" key="8">
    <source>
        <dbReference type="RuleBase" id="RU000304"/>
    </source>
</evidence>
<dbReference type="PROSITE" id="PS50011">
    <property type="entry name" value="PROTEIN_KINASE_DOM"/>
    <property type="match status" value="1"/>
</dbReference>
<keyword evidence="6 7" id="KW-0067">ATP-binding</keyword>
<accession>A0AAW2ULE7</accession>
<reference evidence="10" key="2">
    <citation type="journal article" date="2024" name="Plant">
        <title>Genomic evolution and insights into agronomic trait innovations of Sesamum species.</title>
        <authorList>
            <person name="Miao H."/>
            <person name="Wang L."/>
            <person name="Qu L."/>
            <person name="Liu H."/>
            <person name="Sun Y."/>
            <person name="Le M."/>
            <person name="Wang Q."/>
            <person name="Wei S."/>
            <person name="Zheng Y."/>
            <person name="Lin W."/>
            <person name="Duan Y."/>
            <person name="Cao H."/>
            <person name="Xiong S."/>
            <person name="Wang X."/>
            <person name="Wei L."/>
            <person name="Li C."/>
            <person name="Ma Q."/>
            <person name="Ju M."/>
            <person name="Zhao R."/>
            <person name="Li G."/>
            <person name="Mu C."/>
            <person name="Tian Q."/>
            <person name="Mei H."/>
            <person name="Zhang T."/>
            <person name="Gao T."/>
            <person name="Zhang H."/>
        </authorList>
    </citation>
    <scope>NUCLEOTIDE SEQUENCE</scope>
    <source>
        <strain evidence="10">G02</strain>
    </source>
</reference>
<dbReference type="GO" id="GO:0004674">
    <property type="term" value="F:protein serine/threonine kinase activity"/>
    <property type="evidence" value="ECO:0007669"/>
    <property type="project" value="UniProtKB-KW"/>
</dbReference>
<keyword evidence="2 8" id="KW-0723">Serine/threonine-protein kinase</keyword>
<keyword evidence="3" id="KW-0808">Transferase</keyword>
<dbReference type="SMART" id="SM00220">
    <property type="entry name" value="S_TKc"/>
    <property type="match status" value="1"/>
</dbReference>
<dbReference type="InterPro" id="IPR050117">
    <property type="entry name" value="MAPK"/>
</dbReference>
<comment type="similarity">
    <text evidence="1">Belongs to the protein kinase superfamily. CMGC Ser/Thr protein kinase family. MAP kinase subfamily.</text>
</comment>
<dbReference type="PROSITE" id="PS00108">
    <property type="entry name" value="PROTEIN_KINASE_ST"/>
    <property type="match status" value="1"/>
</dbReference>
<evidence type="ECO:0000259" key="9">
    <source>
        <dbReference type="PROSITE" id="PS50011"/>
    </source>
</evidence>